<sequence>MPPFLSVSRPPLKQLKEKFQNQYDHIQSHKLLEELTSETIAREVRHLFAEFAQNPPQDAEKFIEQLDMMRNLDSTLRSHHNEVQKKLRDLRYSMIMLETWTGMRETGRSDRRHTAAMRRYLETEISLEETDEALSRNAKHWNVVLKQRIIKQRHLSDEDPLLSLDPFENADKLRSHSSRSTTASRNRRSATPEGRRSAERQAASRSPRLFQQRHPFASRKEIPRTPPESPRHIRQTAATATPSTSENQWLRLKQLATEADQLADEQGSLTAFFHKVQFQEAILREAEETANRCCTNTQKLSEYYQLAPYYMAVQALVFFLPFKMYRYVLKKFQLSLGNTLSRLLHGKATSSQFTSDNWNLYERTGDGPRTNNSVEEQENATCAPSAQTIKQAHAAPHGWVFFEVGHSDKFALSSERAVVAATRARHGMVVIGNLAHMARCKAWSKMLHQAVLVEHVPIMSKKCVQYLETVLKTPEDQELPNPLLTPDAILTMMTEIPLR</sequence>
<proteinExistence type="predicted"/>
<feature type="region of interest" description="Disordered" evidence="1">
    <location>
        <begin position="172"/>
        <end position="246"/>
    </location>
</feature>
<dbReference type="AlphaFoldDB" id="A0AA39I014"/>
<reference evidence="2" key="1">
    <citation type="submission" date="2023-06" db="EMBL/GenBank/DDBJ databases">
        <title>Genomic analysis of the entomopathogenic nematode Steinernema hermaphroditum.</title>
        <authorList>
            <person name="Schwarz E.M."/>
            <person name="Heppert J.K."/>
            <person name="Baniya A."/>
            <person name="Schwartz H.T."/>
            <person name="Tan C.-H."/>
            <person name="Antoshechkin I."/>
            <person name="Sternberg P.W."/>
            <person name="Goodrich-Blair H."/>
            <person name="Dillman A.R."/>
        </authorList>
    </citation>
    <scope>NUCLEOTIDE SEQUENCE</scope>
    <source>
        <strain evidence="2">PS9179</strain>
        <tissue evidence="2">Whole animal</tissue>
    </source>
</reference>
<keyword evidence="3" id="KW-1185">Reference proteome</keyword>
<dbReference type="InterPro" id="IPR027417">
    <property type="entry name" value="P-loop_NTPase"/>
</dbReference>
<organism evidence="2 3">
    <name type="scientific">Steinernema hermaphroditum</name>
    <dbReference type="NCBI Taxonomy" id="289476"/>
    <lineage>
        <taxon>Eukaryota</taxon>
        <taxon>Metazoa</taxon>
        <taxon>Ecdysozoa</taxon>
        <taxon>Nematoda</taxon>
        <taxon>Chromadorea</taxon>
        <taxon>Rhabditida</taxon>
        <taxon>Tylenchina</taxon>
        <taxon>Panagrolaimomorpha</taxon>
        <taxon>Strongyloidoidea</taxon>
        <taxon>Steinernematidae</taxon>
        <taxon>Steinernema</taxon>
    </lineage>
</organism>
<dbReference type="EMBL" id="JAUCMV010000002">
    <property type="protein sequence ID" value="KAK0415296.1"/>
    <property type="molecule type" value="Genomic_DNA"/>
</dbReference>
<evidence type="ECO:0000313" key="2">
    <source>
        <dbReference type="EMBL" id="KAK0415296.1"/>
    </source>
</evidence>
<evidence type="ECO:0000256" key="1">
    <source>
        <dbReference type="SAM" id="MobiDB-lite"/>
    </source>
</evidence>
<feature type="compositionally biased region" description="Polar residues" evidence="1">
    <location>
        <begin position="236"/>
        <end position="246"/>
    </location>
</feature>
<gene>
    <name evidence="2" type="ORF">QR680_011874</name>
</gene>
<dbReference type="Proteomes" id="UP001175271">
    <property type="component" value="Unassembled WGS sequence"/>
</dbReference>
<comment type="caution">
    <text evidence="2">The sequence shown here is derived from an EMBL/GenBank/DDBJ whole genome shotgun (WGS) entry which is preliminary data.</text>
</comment>
<name>A0AA39I014_9BILA</name>
<evidence type="ECO:0000313" key="3">
    <source>
        <dbReference type="Proteomes" id="UP001175271"/>
    </source>
</evidence>
<accession>A0AA39I014</accession>
<protein>
    <submittedName>
        <fullName evidence="2">Uncharacterized protein</fullName>
    </submittedName>
</protein>
<dbReference type="Gene3D" id="3.40.50.300">
    <property type="entry name" value="P-loop containing nucleotide triphosphate hydrolases"/>
    <property type="match status" value="1"/>
</dbReference>